<keyword evidence="5 6" id="KW-0472">Membrane</keyword>
<evidence type="ECO:0000313" key="8">
    <source>
        <dbReference type="Proteomes" id="UP000008549"/>
    </source>
</evidence>
<dbReference type="Proteomes" id="UP000008549">
    <property type="component" value="Unassembled WGS sequence"/>
</dbReference>
<dbReference type="InterPro" id="IPR002184">
    <property type="entry name" value="7TM_GPCR_serpentine_rcpt_Srb"/>
</dbReference>
<dbReference type="InParanoid" id="A8WUJ9"/>
<reference evidence="7 8" key="1">
    <citation type="journal article" date="2003" name="PLoS Biol.">
        <title>The genome sequence of Caenorhabditis briggsae: a platform for comparative genomics.</title>
        <authorList>
            <person name="Stein L.D."/>
            <person name="Bao Z."/>
            <person name="Blasiar D."/>
            <person name="Blumenthal T."/>
            <person name="Brent M.R."/>
            <person name="Chen N."/>
            <person name="Chinwalla A."/>
            <person name="Clarke L."/>
            <person name="Clee C."/>
            <person name="Coghlan A."/>
            <person name="Coulson A."/>
            <person name="D'Eustachio P."/>
            <person name="Fitch D.H."/>
            <person name="Fulton L.A."/>
            <person name="Fulton R.E."/>
            <person name="Griffiths-Jones S."/>
            <person name="Harris T.W."/>
            <person name="Hillier L.W."/>
            <person name="Kamath R."/>
            <person name="Kuwabara P.E."/>
            <person name="Mardis E.R."/>
            <person name="Marra M.A."/>
            <person name="Miner T.L."/>
            <person name="Minx P."/>
            <person name="Mullikin J.C."/>
            <person name="Plumb R.W."/>
            <person name="Rogers J."/>
            <person name="Schein J.E."/>
            <person name="Sohrmann M."/>
            <person name="Spieth J."/>
            <person name="Stajich J.E."/>
            <person name="Wei C."/>
            <person name="Willey D."/>
            <person name="Wilson R.K."/>
            <person name="Durbin R."/>
            <person name="Waterston R.H."/>
        </authorList>
    </citation>
    <scope>NUCLEOTIDE SEQUENCE [LARGE SCALE GENOMIC DNA]</scope>
    <source>
        <strain evidence="7 8">AF16</strain>
    </source>
</reference>
<evidence type="ECO:0000256" key="3">
    <source>
        <dbReference type="ARBA" id="ARBA00022692"/>
    </source>
</evidence>
<evidence type="ECO:0000256" key="5">
    <source>
        <dbReference type="ARBA" id="ARBA00023136"/>
    </source>
</evidence>
<feature type="transmembrane region" description="Helical" evidence="6">
    <location>
        <begin position="240"/>
        <end position="265"/>
    </location>
</feature>
<dbReference type="Pfam" id="PF02175">
    <property type="entry name" value="7TM_GPCR_Srb"/>
    <property type="match status" value="1"/>
</dbReference>
<feature type="transmembrane region" description="Helical" evidence="6">
    <location>
        <begin position="103"/>
        <end position="122"/>
    </location>
</feature>
<gene>
    <name evidence="9" type="primary">srb-13</name>
    <name evidence="7" type="synonym">Cbr-srb-13</name>
    <name evidence="9" type="ORF">CBG02338</name>
    <name evidence="7" type="ORF">CBG_02338</name>
</gene>
<evidence type="ECO:0000313" key="7">
    <source>
        <dbReference type="EMBL" id="CAP24161.2"/>
    </source>
</evidence>
<comment type="subcellular location">
    <subcellularLocation>
        <location evidence="1">Membrane</location>
        <topology evidence="1">Multi-pass membrane protein</topology>
    </subcellularLocation>
</comment>
<accession>A8WUJ9</accession>
<proteinExistence type="inferred from homology"/>
<dbReference type="GO" id="GO:0004888">
    <property type="term" value="F:transmembrane signaling receptor activity"/>
    <property type="evidence" value="ECO:0007669"/>
    <property type="project" value="InterPro"/>
</dbReference>
<dbReference type="PANTHER" id="PTHR31216">
    <property type="entry name" value="SERPENTINE RECEPTOR CLASS BETA-1-RELATED-RELATED"/>
    <property type="match status" value="1"/>
</dbReference>
<evidence type="ECO:0000256" key="1">
    <source>
        <dbReference type="ARBA" id="ARBA00004141"/>
    </source>
</evidence>
<dbReference type="EMBL" id="HE601438">
    <property type="protein sequence ID" value="CAP24161.2"/>
    <property type="molecule type" value="Genomic_DNA"/>
</dbReference>
<dbReference type="GO" id="GO:0007606">
    <property type="term" value="P:sensory perception of chemical stimulus"/>
    <property type="evidence" value="ECO:0007669"/>
    <property type="project" value="InterPro"/>
</dbReference>
<dbReference type="OMA" id="GVNCAIP"/>
<keyword evidence="3 6" id="KW-0812">Transmembrane</keyword>
<dbReference type="FunCoup" id="A8WUJ9">
    <property type="interactions" value="2"/>
</dbReference>
<dbReference type="PANTHER" id="PTHR31216:SF5">
    <property type="entry name" value="SERPENTINE RECEPTOR CLASS BETA-13"/>
    <property type="match status" value="1"/>
</dbReference>
<evidence type="ECO:0000256" key="4">
    <source>
        <dbReference type="ARBA" id="ARBA00022989"/>
    </source>
</evidence>
<name>A8WUJ9_CAEBR</name>
<feature type="transmembrane region" description="Helical" evidence="6">
    <location>
        <begin position="26"/>
        <end position="48"/>
    </location>
</feature>
<dbReference type="AlphaFoldDB" id="A8WUJ9"/>
<evidence type="ECO:0000313" key="9">
    <source>
        <dbReference type="WormBase" id="CBG02338"/>
    </source>
</evidence>
<dbReference type="WormBase" id="CBG02338">
    <property type="protein sequence ID" value="CBP25345"/>
    <property type="gene ID" value="WBGene00025409"/>
    <property type="gene designation" value="Cbr-srb-13"/>
</dbReference>
<dbReference type="eggNOG" id="ENOG502SXP2">
    <property type="taxonomic scope" value="Eukaryota"/>
</dbReference>
<dbReference type="PRINTS" id="PR00699">
    <property type="entry name" value="TMPROTEINSRB"/>
</dbReference>
<evidence type="ECO:0000256" key="6">
    <source>
        <dbReference type="SAM" id="Phobius"/>
    </source>
</evidence>
<keyword evidence="4 6" id="KW-1133">Transmembrane helix</keyword>
<organism evidence="7 8">
    <name type="scientific">Caenorhabditis briggsae</name>
    <dbReference type="NCBI Taxonomy" id="6238"/>
    <lineage>
        <taxon>Eukaryota</taxon>
        <taxon>Metazoa</taxon>
        <taxon>Ecdysozoa</taxon>
        <taxon>Nematoda</taxon>
        <taxon>Chromadorea</taxon>
        <taxon>Rhabditida</taxon>
        <taxon>Rhabditina</taxon>
        <taxon>Rhabditomorpha</taxon>
        <taxon>Rhabditoidea</taxon>
        <taxon>Rhabditidae</taxon>
        <taxon>Peloderinae</taxon>
        <taxon>Caenorhabditis</taxon>
    </lineage>
</organism>
<dbReference type="STRING" id="6238.A8WUJ9"/>
<dbReference type="GO" id="GO:0016020">
    <property type="term" value="C:membrane"/>
    <property type="evidence" value="ECO:0007669"/>
    <property type="project" value="UniProtKB-SubCell"/>
</dbReference>
<reference evidence="7 8" key="2">
    <citation type="journal article" date="2011" name="PLoS Genet.">
        <title>Caenorhabditis briggsae recombinant inbred line genotypes reveal inter-strain incompatibility and the evolution of recombination.</title>
        <authorList>
            <person name="Ross J.A."/>
            <person name="Koboldt D.C."/>
            <person name="Staisch J.E."/>
            <person name="Chamberlin H.M."/>
            <person name="Gupta B.P."/>
            <person name="Miller R.D."/>
            <person name="Baird S.E."/>
            <person name="Haag E.S."/>
        </authorList>
    </citation>
    <scope>NUCLEOTIDE SEQUENCE [LARGE SCALE GENOMIC DNA]</scope>
    <source>
        <strain evidence="7 8">AF16</strain>
    </source>
</reference>
<feature type="transmembrane region" description="Helical" evidence="6">
    <location>
        <begin position="60"/>
        <end position="83"/>
    </location>
</feature>
<feature type="transmembrane region" description="Helical" evidence="6">
    <location>
        <begin position="143"/>
        <end position="163"/>
    </location>
</feature>
<evidence type="ECO:0000256" key="2">
    <source>
        <dbReference type="ARBA" id="ARBA00006860"/>
    </source>
</evidence>
<feature type="transmembrane region" description="Helical" evidence="6">
    <location>
        <begin position="189"/>
        <end position="210"/>
    </location>
</feature>
<keyword evidence="8" id="KW-1185">Reference proteome</keyword>
<dbReference type="HOGENOM" id="CLU_045882_1_0_1"/>
<comment type="similarity">
    <text evidence="2">Belongs to the nematode receptor-like protein srb family.</text>
</comment>
<feature type="transmembrane region" description="Helical" evidence="6">
    <location>
        <begin position="277"/>
        <end position="298"/>
    </location>
</feature>
<protein>
    <submittedName>
        <fullName evidence="7">Protein CBR-SRB-13</fullName>
    </submittedName>
</protein>
<sequence>MVEINLTRCEVAFNLTYQPVYRLAQFYTFSVSSIAAPALIYLFVKILFRLHFHGNLKSLLIAYFISVFLYASILCFAFGYHFFSPFFISNPCDLIISKSLFKYGHVTLLFLLTTPMMYALAFSIERFIAIGMASRYEYTPTRLGPILAVLLPFPNLFMLYSIFKEEKFDDIFISFLMLPNTSAPQFNDYLWYLLYLKMGNLVLNVVLLLVHRRFKAKYQIQKSSLSMRYAMEEISKSSKFTLIITFTHLLFFGTYTVCSILVRVLGVPFFGSFLNHYVARGVNCAIPTYNLVVVFVAFTSLRHLNSKRSLEVQTTVQISATGYEGAKNYEDATINRWATIARK</sequence>